<evidence type="ECO:0000256" key="9">
    <source>
        <dbReference type="ARBA" id="ARBA00023136"/>
    </source>
</evidence>
<evidence type="ECO:0000313" key="17">
    <source>
        <dbReference type="EMBL" id="QHQ39943.1"/>
    </source>
</evidence>
<keyword evidence="4 12" id="KW-1134">Transmembrane beta strand</keyword>
<dbReference type="PANTHER" id="PTHR32552">
    <property type="entry name" value="FERRICHROME IRON RECEPTOR-RELATED"/>
    <property type="match status" value="1"/>
</dbReference>
<comment type="similarity">
    <text evidence="2 12 13">Belongs to the TonB-dependent receptor family.</text>
</comment>
<keyword evidence="10 16" id="KW-0675">Receptor</keyword>
<keyword evidence="8 13" id="KW-0798">TonB box</keyword>
<organism evidence="16 19">
    <name type="scientific">Microbulbifer hydrolyticus</name>
    <dbReference type="NCBI Taxonomy" id="48074"/>
    <lineage>
        <taxon>Bacteria</taxon>
        <taxon>Pseudomonadati</taxon>
        <taxon>Pseudomonadota</taxon>
        <taxon>Gammaproteobacteria</taxon>
        <taxon>Cellvibrionales</taxon>
        <taxon>Microbulbiferaceae</taxon>
        <taxon>Microbulbifer</taxon>
    </lineage>
</organism>
<evidence type="ECO:0000256" key="4">
    <source>
        <dbReference type="ARBA" id="ARBA00022452"/>
    </source>
</evidence>
<evidence type="ECO:0000256" key="12">
    <source>
        <dbReference type="PROSITE-ProRule" id="PRU01360"/>
    </source>
</evidence>
<keyword evidence="11 12" id="KW-0998">Cell outer membrane</keyword>
<dbReference type="CDD" id="cd01347">
    <property type="entry name" value="ligand_gated_channel"/>
    <property type="match status" value="1"/>
</dbReference>
<evidence type="ECO:0000256" key="6">
    <source>
        <dbReference type="ARBA" id="ARBA00022729"/>
    </source>
</evidence>
<evidence type="ECO:0000259" key="15">
    <source>
        <dbReference type="Pfam" id="PF07715"/>
    </source>
</evidence>
<keyword evidence="9 12" id="KW-0472">Membrane</keyword>
<dbReference type="InterPro" id="IPR010105">
    <property type="entry name" value="TonB_sidphr_rcpt"/>
</dbReference>
<dbReference type="InterPro" id="IPR039426">
    <property type="entry name" value="TonB-dep_rcpt-like"/>
</dbReference>
<feature type="domain" description="TonB-dependent receptor plug" evidence="15">
    <location>
        <begin position="89"/>
        <end position="187"/>
    </location>
</feature>
<evidence type="ECO:0000313" key="18">
    <source>
        <dbReference type="Proteomes" id="UP000464675"/>
    </source>
</evidence>
<sequence>MTDLPSTTDQLAIPATTDAFRRKPLAGYFSRFSQLSLAAAVAGGLMGVAHAEEAPAEESRALETMLETMEVTDRLEERSASSVKFPRPLLDTTQTINVISEDLIQQRAATTLRDVLRNVSGISMQAGEGGTPAGDQFAIRGYNARTDIFVDNVRDFGGYTRDPFNLEQVEVVKGPSSDYSGRGSTGGSVNLVSKAPRLEDSTNANILAGTDSYGRATLDVNRTLDGVDNAAFRVNVMTHDQDVAGRKGVSNSRWGVAPSLAFGLNTDTEVTLSLFHMEQDNVPDYGIPWVRDTRDGLEDYINQAPPVDFENWYGLKSRDFEETETTLGTVQVEQKLGDNASLRNVTRVGTTYRDSFITAPRFERDTTEALIRRTDRKYRDQKDDIISNMTDLSLTINPGSSWEHKVLVGAELSLEGEKRYTQENVGGDSGTTDLFNPNPNDPSLEDYRRTGTFSTADSTTVAAFLSDSVKINEQWQLNGGLRYDRFDLEYTPDGSPLMERTDSMLSYRAGVVLKPVEQGTFYLGYGTSFNPTAEALSISTSSRQPGIADLDPEENRSIELGTKWQVADGNLLLSAAVFRTDKVNARTQDPDDPNDVLVLEGEQRVQGVELGMAGSLTERLSLNAGYVYLDTEVLDSKDSAEMGNALANSPEHSFNLWGNYIVTEKLQLGVGAQYVDDRFNNTSNLISAPDYWVYEASGVYAFSETLSAQLNLQNLTDEEYIDYVGGGHFIPGLGRTALLSVNFNY</sequence>
<dbReference type="Proteomes" id="UP000563601">
    <property type="component" value="Unassembled WGS sequence"/>
</dbReference>
<dbReference type="PANTHER" id="PTHR32552:SF83">
    <property type="entry name" value="BLR3904 PROTEIN"/>
    <property type="match status" value="1"/>
</dbReference>
<dbReference type="RefSeq" id="WP_161859255.1">
    <property type="nucleotide sequence ID" value="NZ_CP047491.1"/>
</dbReference>
<keyword evidence="3 12" id="KW-0813">Transport</keyword>
<dbReference type="Pfam" id="PF07715">
    <property type="entry name" value="Plug"/>
    <property type="match status" value="1"/>
</dbReference>
<dbReference type="AlphaFoldDB" id="A0A6P1TE72"/>
<dbReference type="NCBIfam" id="TIGR01783">
    <property type="entry name" value="TonB-siderophor"/>
    <property type="match status" value="1"/>
</dbReference>
<evidence type="ECO:0000256" key="11">
    <source>
        <dbReference type="ARBA" id="ARBA00023237"/>
    </source>
</evidence>
<evidence type="ECO:0000256" key="7">
    <source>
        <dbReference type="ARBA" id="ARBA00023065"/>
    </source>
</evidence>
<feature type="domain" description="TonB-dependent receptor-like beta-barrel" evidence="14">
    <location>
        <begin position="264"/>
        <end position="715"/>
    </location>
</feature>
<keyword evidence="18" id="KW-1185">Reference proteome</keyword>
<dbReference type="GO" id="GO:0015344">
    <property type="term" value="F:siderophore uptake transmembrane transporter activity"/>
    <property type="evidence" value="ECO:0007669"/>
    <property type="project" value="TreeGrafter"/>
</dbReference>
<dbReference type="SUPFAM" id="SSF56935">
    <property type="entry name" value="Porins"/>
    <property type="match status" value="1"/>
</dbReference>
<comment type="subcellular location">
    <subcellularLocation>
        <location evidence="1 12">Cell outer membrane</location>
        <topology evidence="1 12">Multi-pass membrane protein</topology>
    </subcellularLocation>
</comment>
<evidence type="ECO:0000313" key="19">
    <source>
        <dbReference type="Proteomes" id="UP000563601"/>
    </source>
</evidence>
<dbReference type="Gene3D" id="2.40.170.20">
    <property type="entry name" value="TonB-dependent receptor, beta-barrel domain"/>
    <property type="match status" value="1"/>
</dbReference>
<accession>A0A6P1TE72</accession>
<name>A0A6P1TE72_9GAMM</name>
<keyword evidence="6" id="KW-0732">Signal</keyword>
<evidence type="ECO:0000256" key="10">
    <source>
        <dbReference type="ARBA" id="ARBA00023170"/>
    </source>
</evidence>
<dbReference type="PROSITE" id="PS52016">
    <property type="entry name" value="TONB_DEPENDENT_REC_3"/>
    <property type="match status" value="1"/>
</dbReference>
<dbReference type="InterPro" id="IPR037066">
    <property type="entry name" value="Plug_dom_sf"/>
</dbReference>
<dbReference type="GO" id="GO:0038023">
    <property type="term" value="F:signaling receptor activity"/>
    <property type="evidence" value="ECO:0007669"/>
    <property type="project" value="InterPro"/>
</dbReference>
<dbReference type="InterPro" id="IPR036942">
    <property type="entry name" value="Beta-barrel_TonB_sf"/>
</dbReference>
<evidence type="ECO:0000256" key="5">
    <source>
        <dbReference type="ARBA" id="ARBA00022692"/>
    </source>
</evidence>
<evidence type="ECO:0000256" key="1">
    <source>
        <dbReference type="ARBA" id="ARBA00004571"/>
    </source>
</evidence>
<evidence type="ECO:0000256" key="2">
    <source>
        <dbReference type="ARBA" id="ARBA00009810"/>
    </source>
</evidence>
<dbReference type="GO" id="GO:0009279">
    <property type="term" value="C:cell outer membrane"/>
    <property type="evidence" value="ECO:0007669"/>
    <property type="project" value="UniProtKB-SubCell"/>
</dbReference>
<keyword evidence="5 12" id="KW-0812">Transmembrane</keyword>
<reference evidence="17 18" key="1">
    <citation type="submission" date="2020-01" db="EMBL/GenBank/DDBJ databases">
        <title>The possibility of degradation of plastic by Microbulbifer hydrolyticus IRE-31.</title>
        <authorList>
            <person name="Liu L."/>
        </authorList>
    </citation>
    <scope>NUCLEOTIDE SEQUENCE [LARGE SCALE GENOMIC DNA]</scope>
    <source>
        <strain evidence="17 18">IRE-31</strain>
    </source>
</reference>
<dbReference type="InterPro" id="IPR012910">
    <property type="entry name" value="Plug_dom"/>
</dbReference>
<dbReference type="EMBL" id="CP047491">
    <property type="protein sequence ID" value="QHQ39943.1"/>
    <property type="molecule type" value="Genomic_DNA"/>
</dbReference>
<gene>
    <name evidence="17" type="ORF">GTQ55_13745</name>
    <name evidence="16" type="ORF">HNQ53_002518</name>
</gene>
<dbReference type="Proteomes" id="UP000464675">
    <property type="component" value="Chromosome"/>
</dbReference>
<evidence type="ECO:0000256" key="8">
    <source>
        <dbReference type="ARBA" id="ARBA00023077"/>
    </source>
</evidence>
<dbReference type="FunFam" id="2.170.130.10:FF:000001">
    <property type="entry name" value="Catecholate siderophore TonB-dependent receptor"/>
    <property type="match status" value="1"/>
</dbReference>
<dbReference type="OrthoDB" id="9790771at2"/>
<evidence type="ECO:0000256" key="3">
    <source>
        <dbReference type="ARBA" id="ARBA00022448"/>
    </source>
</evidence>
<protein>
    <submittedName>
        <fullName evidence="16">Catecholate siderophore receptor</fullName>
    </submittedName>
    <submittedName>
        <fullName evidence="17">TonB-dependent siderophore receptor</fullName>
    </submittedName>
</protein>
<evidence type="ECO:0000313" key="16">
    <source>
        <dbReference type="EMBL" id="MBB5212293.1"/>
    </source>
</evidence>
<keyword evidence="7" id="KW-0406">Ion transport</keyword>
<dbReference type="GO" id="GO:0015891">
    <property type="term" value="P:siderophore transport"/>
    <property type="evidence" value="ECO:0007669"/>
    <property type="project" value="InterPro"/>
</dbReference>
<dbReference type="InterPro" id="IPR000531">
    <property type="entry name" value="Beta-barrel_TonB"/>
</dbReference>
<evidence type="ECO:0000259" key="14">
    <source>
        <dbReference type="Pfam" id="PF00593"/>
    </source>
</evidence>
<dbReference type="EMBL" id="JACHHR010000003">
    <property type="protein sequence ID" value="MBB5212293.1"/>
    <property type="molecule type" value="Genomic_DNA"/>
</dbReference>
<evidence type="ECO:0000256" key="13">
    <source>
        <dbReference type="RuleBase" id="RU003357"/>
    </source>
</evidence>
<proteinExistence type="inferred from homology"/>
<dbReference type="Gene3D" id="2.170.130.10">
    <property type="entry name" value="TonB-dependent receptor, plug domain"/>
    <property type="match status" value="1"/>
</dbReference>
<dbReference type="Pfam" id="PF00593">
    <property type="entry name" value="TonB_dep_Rec_b-barrel"/>
    <property type="match status" value="1"/>
</dbReference>
<reference evidence="16 19" key="2">
    <citation type="submission" date="2020-08" db="EMBL/GenBank/DDBJ databases">
        <title>Genomic Encyclopedia of Type Strains, Phase IV (KMG-IV): sequencing the most valuable type-strain genomes for metagenomic binning, comparative biology and taxonomic classification.</title>
        <authorList>
            <person name="Goeker M."/>
        </authorList>
    </citation>
    <scope>NUCLEOTIDE SEQUENCE [LARGE SCALE GENOMIC DNA]</scope>
    <source>
        <strain evidence="16 19">DSM 11525</strain>
    </source>
</reference>